<keyword evidence="3" id="KW-1185">Reference proteome</keyword>
<evidence type="ECO:0000256" key="1">
    <source>
        <dbReference type="SAM" id="MobiDB-lite"/>
    </source>
</evidence>
<comment type="caution">
    <text evidence="2">The sequence shown here is derived from an EMBL/GenBank/DDBJ whole genome shotgun (WGS) entry which is preliminary data.</text>
</comment>
<feature type="region of interest" description="Disordered" evidence="1">
    <location>
        <begin position="144"/>
        <end position="166"/>
    </location>
</feature>
<proteinExistence type="predicted"/>
<evidence type="ECO:0000313" key="3">
    <source>
        <dbReference type="Proteomes" id="UP000234323"/>
    </source>
</evidence>
<reference evidence="2 3" key="1">
    <citation type="submission" date="2015-10" db="EMBL/GenBank/DDBJ databases">
        <title>Genome analyses suggest a sexual origin of heterokaryosis in a supposedly ancient asexual fungus.</title>
        <authorList>
            <person name="Ropars J."/>
            <person name="Sedzielewska K."/>
            <person name="Noel J."/>
            <person name="Charron P."/>
            <person name="Farinelli L."/>
            <person name="Marton T."/>
            <person name="Kruger M."/>
            <person name="Pelin A."/>
            <person name="Brachmann A."/>
            <person name="Corradi N."/>
        </authorList>
    </citation>
    <scope>NUCLEOTIDE SEQUENCE [LARGE SCALE GENOMIC DNA]</scope>
    <source>
        <strain evidence="2 3">A4</strain>
    </source>
</reference>
<feature type="compositionally biased region" description="Basic and acidic residues" evidence="1">
    <location>
        <begin position="27"/>
        <end position="39"/>
    </location>
</feature>
<protein>
    <submittedName>
        <fullName evidence="2">Uncharacterized protein</fullName>
    </submittedName>
</protein>
<feature type="compositionally biased region" description="Basic residues" evidence="1">
    <location>
        <begin position="155"/>
        <end position="166"/>
    </location>
</feature>
<feature type="compositionally biased region" description="Basic and acidic residues" evidence="1">
    <location>
        <begin position="144"/>
        <end position="154"/>
    </location>
</feature>
<organism evidence="2 3">
    <name type="scientific">Rhizophagus irregularis</name>
    <dbReference type="NCBI Taxonomy" id="588596"/>
    <lineage>
        <taxon>Eukaryota</taxon>
        <taxon>Fungi</taxon>
        <taxon>Fungi incertae sedis</taxon>
        <taxon>Mucoromycota</taxon>
        <taxon>Glomeromycotina</taxon>
        <taxon>Glomeromycetes</taxon>
        <taxon>Glomerales</taxon>
        <taxon>Glomeraceae</taxon>
        <taxon>Rhizophagus</taxon>
    </lineage>
</organism>
<accession>A0A2I1HJX8</accession>
<sequence>MSSEYKNTEYKYRFLKDTAKSFNSGSRDIRNRQKREKYENSLSRTEQSFLKSIRKDTVHRKETIQEIVLRCSDISSKIYREEINRLAWKNSKLQEELQETSHVIDKKGKEEKHKERIILQKNEQIRKISQELEKTRSELKKVKIDNNKEIDQHKNSKKSRSTSNRRKRKAILEIPILPEISSADLNFEKTRDLFFYNLPKY</sequence>
<dbReference type="AlphaFoldDB" id="A0A2I1HJX8"/>
<evidence type="ECO:0000313" key="2">
    <source>
        <dbReference type="EMBL" id="PKY59160.1"/>
    </source>
</evidence>
<feature type="region of interest" description="Disordered" evidence="1">
    <location>
        <begin position="22"/>
        <end position="41"/>
    </location>
</feature>
<dbReference type="Proteomes" id="UP000234323">
    <property type="component" value="Unassembled WGS sequence"/>
</dbReference>
<gene>
    <name evidence="2" type="ORF">RhiirA4_481677</name>
</gene>
<dbReference type="EMBL" id="LLXI01003394">
    <property type="protein sequence ID" value="PKY59160.1"/>
    <property type="molecule type" value="Genomic_DNA"/>
</dbReference>
<name>A0A2I1HJX8_9GLOM</name>